<keyword evidence="4" id="KW-0378">Hydrolase</keyword>
<dbReference type="Pfam" id="PF00561">
    <property type="entry name" value="Abhydrolase_1"/>
    <property type="match status" value="1"/>
</dbReference>
<feature type="active site" description="Charge relay system" evidence="2">
    <location>
        <position position="141"/>
    </location>
</feature>
<feature type="domain" description="AB hydrolase-1" evidence="3">
    <location>
        <begin position="61"/>
        <end position="300"/>
    </location>
</feature>
<accession>A0AAX1EES6</accession>
<evidence type="ECO:0000256" key="2">
    <source>
        <dbReference type="PIRSR" id="PIRSR005211-1"/>
    </source>
</evidence>
<reference evidence="4 5" key="1">
    <citation type="submission" date="2019-03" db="EMBL/GenBank/DDBJ databases">
        <title>Diverse conjugative elements silence natural transformation in Legionella species.</title>
        <authorList>
            <person name="Durieux I."/>
            <person name="Ginevra C."/>
            <person name="Attaiech L."/>
            <person name="Picq K."/>
            <person name="Juan P.A."/>
            <person name="Jarraud S."/>
            <person name="Charpentier X."/>
        </authorList>
    </citation>
    <scope>NUCLEOTIDE SEQUENCE [LARGE SCALE GENOMIC DNA]</scope>
    <source>
        <strain evidence="4 5">HL-0427-4011</strain>
    </source>
</reference>
<dbReference type="GO" id="GO:0034338">
    <property type="term" value="F:short-chain carboxylesterase activity"/>
    <property type="evidence" value="ECO:0007669"/>
    <property type="project" value="TreeGrafter"/>
</dbReference>
<comment type="similarity">
    <text evidence="1">Belongs to the AB hydrolase superfamily. AB hydrolase 4 family.</text>
</comment>
<dbReference type="InterPro" id="IPR012020">
    <property type="entry name" value="ABHD4"/>
</dbReference>
<dbReference type="Proteomes" id="UP000295517">
    <property type="component" value="Chromosome"/>
</dbReference>
<evidence type="ECO:0000256" key="1">
    <source>
        <dbReference type="ARBA" id="ARBA00010884"/>
    </source>
</evidence>
<evidence type="ECO:0000313" key="4">
    <source>
        <dbReference type="EMBL" id="QBR83615.1"/>
    </source>
</evidence>
<proteinExistence type="inferred from homology"/>
<dbReference type="AlphaFoldDB" id="A0AAX1EES6"/>
<sequence>MIIESSFRAPWWLSNPHSQTLYPFLMRSIKAPVDKTERLELADGDFIDLFWAINGLRADKPLVLLLHGLGGSIHSKYVAGFMQAFNEHGWRVVLMHFRGASEEPNRLLRAYHSGETSDLSEVLTLLSQREPKTAKAVVGVSLGGNVLLKWLGEHSKQKFIHAAVAVSVPFQLVKVANRMGYGFARIYQAYLLKSIRSVFERKRLLYKDHVPEPLQNLNKWHCFWTFDDKVTAPLHGFKHAHQYYREASSLPYLCQISTPTLIIHSLDDPFMTPDVVPKEDEISKDVLFELSQKGGHVGFIGSNHSGTPFYWLDQRIPEFLADFF</sequence>
<dbReference type="GO" id="GO:0047372">
    <property type="term" value="F:monoacylglycerol lipase activity"/>
    <property type="evidence" value="ECO:0007669"/>
    <property type="project" value="TreeGrafter"/>
</dbReference>
<evidence type="ECO:0000313" key="5">
    <source>
        <dbReference type="Proteomes" id="UP000295517"/>
    </source>
</evidence>
<dbReference type="InterPro" id="IPR029058">
    <property type="entry name" value="AB_hydrolase_fold"/>
</dbReference>
<dbReference type="PANTHER" id="PTHR10794:SF94">
    <property type="entry name" value="ESTERASE YHET-RELATED"/>
    <property type="match status" value="1"/>
</dbReference>
<feature type="active site" description="Charge relay system" evidence="2">
    <location>
        <position position="296"/>
    </location>
</feature>
<organism evidence="4 5">
    <name type="scientific">Legionella israelensis</name>
    <dbReference type="NCBI Taxonomy" id="454"/>
    <lineage>
        <taxon>Bacteria</taxon>
        <taxon>Pseudomonadati</taxon>
        <taxon>Pseudomonadota</taxon>
        <taxon>Gammaproteobacteria</taxon>
        <taxon>Legionellales</taxon>
        <taxon>Legionellaceae</taxon>
        <taxon>Legionella</taxon>
    </lineage>
</organism>
<dbReference type="NCBIfam" id="NF008218">
    <property type="entry name" value="PRK10985.1"/>
    <property type="match status" value="1"/>
</dbReference>
<name>A0AAX1EES6_9GAMM</name>
<feature type="active site" description="Charge relay system" evidence="2">
    <location>
        <position position="268"/>
    </location>
</feature>
<dbReference type="InterPro" id="IPR000073">
    <property type="entry name" value="AB_hydrolase_1"/>
</dbReference>
<dbReference type="Gene3D" id="3.40.50.1820">
    <property type="entry name" value="alpha/beta hydrolase"/>
    <property type="match status" value="1"/>
</dbReference>
<dbReference type="EMBL" id="CP038254">
    <property type="protein sequence ID" value="QBR83615.1"/>
    <property type="molecule type" value="Genomic_DNA"/>
</dbReference>
<protein>
    <submittedName>
        <fullName evidence="4">Hydrolase</fullName>
    </submittedName>
</protein>
<dbReference type="InterPro" id="IPR050960">
    <property type="entry name" value="AB_hydrolase_4_sf"/>
</dbReference>
<dbReference type="SUPFAM" id="SSF53474">
    <property type="entry name" value="alpha/beta-Hydrolases"/>
    <property type="match status" value="1"/>
</dbReference>
<dbReference type="PIRSF" id="PIRSF005211">
    <property type="entry name" value="Ab_hydro_YheT"/>
    <property type="match status" value="1"/>
</dbReference>
<dbReference type="PANTHER" id="PTHR10794">
    <property type="entry name" value="ABHYDROLASE DOMAIN-CONTAINING PROTEIN"/>
    <property type="match status" value="1"/>
</dbReference>
<gene>
    <name evidence="4" type="ORF">E3983_04130</name>
</gene>
<evidence type="ECO:0000259" key="3">
    <source>
        <dbReference type="Pfam" id="PF00561"/>
    </source>
</evidence>
<dbReference type="RefSeq" id="WP_135059978.1">
    <property type="nucleotide sequence ID" value="NZ_CP038254.1"/>
</dbReference>